<reference evidence="1 2" key="1">
    <citation type="submission" date="2021-06" db="EMBL/GenBank/DDBJ databases">
        <authorList>
            <person name="Palmer J.M."/>
        </authorList>
    </citation>
    <scope>NUCLEOTIDE SEQUENCE [LARGE SCALE GENOMIC DNA]</scope>
    <source>
        <strain evidence="2">if_2019</strain>
        <tissue evidence="1">Muscle</tissue>
    </source>
</reference>
<keyword evidence="2" id="KW-1185">Reference proteome</keyword>
<dbReference type="EMBL" id="JAHRIQ010029524">
    <property type="protein sequence ID" value="MEQ2230982.1"/>
    <property type="molecule type" value="Genomic_DNA"/>
</dbReference>
<gene>
    <name evidence="1" type="ORF">ILYODFUR_034726</name>
</gene>
<evidence type="ECO:0000313" key="2">
    <source>
        <dbReference type="Proteomes" id="UP001482620"/>
    </source>
</evidence>
<name>A0ABV0TFF6_9TELE</name>
<dbReference type="Proteomes" id="UP001482620">
    <property type="component" value="Unassembled WGS sequence"/>
</dbReference>
<proteinExistence type="predicted"/>
<accession>A0ABV0TFF6</accession>
<protein>
    <submittedName>
        <fullName evidence="1">Uncharacterized protein</fullName>
    </submittedName>
</protein>
<comment type="caution">
    <text evidence="1">The sequence shown here is derived from an EMBL/GenBank/DDBJ whole genome shotgun (WGS) entry which is preliminary data.</text>
</comment>
<evidence type="ECO:0000313" key="1">
    <source>
        <dbReference type="EMBL" id="MEQ2230982.1"/>
    </source>
</evidence>
<organism evidence="1 2">
    <name type="scientific">Ilyodon furcidens</name>
    <name type="common">goldbreast splitfin</name>
    <dbReference type="NCBI Taxonomy" id="33524"/>
    <lineage>
        <taxon>Eukaryota</taxon>
        <taxon>Metazoa</taxon>
        <taxon>Chordata</taxon>
        <taxon>Craniata</taxon>
        <taxon>Vertebrata</taxon>
        <taxon>Euteleostomi</taxon>
        <taxon>Actinopterygii</taxon>
        <taxon>Neopterygii</taxon>
        <taxon>Teleostei</taxon>
        <taxon>Neoteleostei</taxon>
        <taxon>Acanthomorphata</taxon>
        <taxon>Ovalentaria</taxon>
        <taxon>Atherinomorphae</taxon>
        <taxon>Cyprinodontiformes</taxon>
        <taxon>Goodeidae</taxon>
        <taxon>Ilyodon</taxon>
    </lineage>
</organism>
<sequence>MFSQVLSPAPSLPSASADDLENKFSVNIVEPKFCLEPKSRHGEMLLQVELRKLSESLWRKTKLQVHFDFCKESLHVFNQELNRSRQFFVSDVIRLITLFPVVDSGPTRPAVCVSPSDSLINTCLQLLLEV</sequence>